<dbReference type="EMBL" id="UARG01000017">
    <property type="protein sequence ID" value="SQA77434.1"/>
    <property type="molecule type" value="Genomic_DNA"/>
</dbReference>
<evidence type="ECO:0000313" key="2">
    <source>
        <dbReference type="Proteomes" id="UP000249891"/>
    </source>
</evidence>
<gene>
    <name evidence="1" type="ORF">NCTC11546_00644</name>
</gene>
<dbReference type="AlphaFoldDB" id="A0A2X2RE30"/>
<sequence length="205" mass="23835">MAVKNFSGKTFVAFVDISGFKVMMSEDKSRAAEALDKFYQIGYEILQSYHKVSGIFISDCGVLFVSQTTSINEQLNTILEVVKNINQRMLYENFMLTTNIAYGDFSYQDRVEFNGISKNLLFGNAYLDAYSDNTSKPKMEPGMCRILSKNIEETSFLDSNQFLMRKKQHYYFYWNVNIPEQIANFEQDYKNAKYDGILQSLKKYH</sequence>
<name>A0A2X2RE30_CAPOC</name>
<protein>
    <recommendedName>
        <fullName evidence="3">Guanylate cyclase domain-containing protein</fullName>
    </recommendedName>
</protein>
<proteinExistence type="predicted"/>
<reference evidence="1 2" key="1">
    <citation type="submission" date="2018-06" db="EMBL/GenBank/DDBJ databases">
        <authorList>
            <consortium name="Pathogen Informatics"/>
            <person name="Doyle S."/>
        </authorList>
    </citation>
    <scope>NUCLEOTIDE SEQUENCE [LARGE SCALE GENOMIC DNA]</scope>
    <source>
        <strain evidence="1 2">NCTC11546</strain>
    </source>
</reference>
<organism evidence="1 2">
    <name type="scientific">Capnocytophaga ochracea</name>
    <dbReference type="NCBI Taxonomy" id="1018"/>
    <lineage>
        <taxon>Bacteria</taxon>
        <taxon>Pseudomonadati</taxon>
        <taxon>Bacteroidota</taxon>
        <taxon>Flavobacteriia</taxon>
        <taxon>Flavobacteriales</taxon>
        <taxon>Flavobacteriaceae</taxon>
        <taxon>Capnocytophaga</taxon>
    </lineage>
</organism>
<evidence type="ECO:0000313" key="1">
    <source>
        <dbReference type="EMBL" id="SQA77434.1"/>
    </source>
</evidence>
<dbReference type="RefSeq" id="WP_016478973.1">
    <property type="nucleotide sequence ID" value="NZ_UARG01000017.1"/>
</dbReference>
<dbReference type="Proteomes" id="UP000249891">
    <property type="component" value="Unassembled WGS sequence"/>
</dbReference>
<evidence type="ECO:0008006" key="3">
    <source>
        <dbReference type="Google" id="ProtNLM"/>
    </source>
</evidence>
<accession>A0A2X2RE30</accession>